<protein>
    <submittedName>
        <fullName evidence="3">DUF3443 family protein</fullName>
    </submittedName>
</protein>
<dbReference type="PROSITE" id="PS51257">
    <property type="entry name" value="PROKAR_LIPOPROTEIN"/>
    <property type="match status" value="1"/>
</dbReference>
<reference evidence="3 4" key="1">
    <citation type="submission" date="2019-04" db="EMBL/GenBank/DDBJ databases">
        <title>Trinickia sp. 7GSK02, isolated from subtropical forest soil.</title>
        <authorList>
            <person name="Gao Z.-H."/>
            <person name="Qiu L.-H."/>
        </authorList>
    </citation>
    <scope>NUCLEOTIDE SEQUENCE [LARGE SCALE GENOMIC DNA]</scope>
    <source>
        <strain evidence="3 4">7GSK02</strain>
    </source>
</reference>
<evidence type="ECO:0000313" key="3">
    <source>
        <dbReference type="EMBL" id="TKC88669.1"/>
    </source>
</evidence>
<keyword evidence="4" id="KW-1185">Reference proteome</keyword>
<accession>A0A4U1I5N9</accession>
<comment type="caution">
    <text evidence="3">The sequence shown here is derived from an EMBL/GenBank/DDBJ whole genome shotgun (WGS) entry which is preliminary data.</text>
</comment>
<dbReference type="Pfam" id="PF11925">
    <property type="entry name" value="DUF3443"/>
    <property type="match status" value="1"/>
</dbReference>
<name>A0A4U1I5N9_9BURK</name>
<dbReference type="InterPro" id="IPR021847">
    <property type="entry name" value="DUF3443"/>
</dbReference>
<dbReference type="Proteomes" id="UP000305539">
    <property type="component" value="Unassembled WGS sequence"/>
</dbReference>
<feature type="region of interest" description="Disordered" evidence="1">
    <location>
        <begin position="28"/>
        <end position="48"/>
    </location>
</feature>
<evidence type="ECO:0000256" key="2">
    <source>
        <dbReference type="SAM" id="SignalP"/>
    </source>
</evidence>
<gene>
    <name evidence="3" type="ORF">FAZ69_12995</name>
</gene>
<evidence type="ECO:0000256" key="1">
    <source>
        <dbReference type="SAM" id="MobiDB-lite"/>
    </source>
</evidence>
<dbReference type="AlphaFoldDB" id="A0A4U1I5N9"/>
<feature type="signal peptide" evidence="2">
    <location>
        <begin position="1"/>
        <end position="23"/>
    </location>
</feature>
<organism evidence="3 4">
    <name type="scientific">Trinickia terrae</name>
    <dbReference type="NCBI Taxonomy" id="2571161"/>
    <lineage>
        <taxon>Bacteria</taxon>
        <taxon>Pseudomonadati</taxon>
        <taxon>Pseudomonadota</taxon>
        <taxon>Betaproteobacteria</taxon>
        <taxon>Burkholderiales</taxon>
        <taxon>Burkholderiaceae</taxon>
        <taxon>Trinickia</taxon>
    </lineage>
</organism>
<feature type="compositionally biased region" description="Low complexity" evidence="1">
    <location>
        <begin position="31"/>
        <end position="48"/>
    </location>
</feature>
<keyword evidence="2" id="KW-0732">Signal</keyword>
<evidence type="ECO:0000313" key="4">
    <source>
        <dbReference type="Proteomes" id="UP000305539"/>
    </source>
</evidence>
<sequence>MKPTRLLWSLAALVTALALTACGGGGGGSSGTSSNSSTSSSSSSSTSTTTTVANVQTFTIGSNPFSVPNAPMTSVTICVPGTTTCQTIDNILVDTGSSGLRIQSSVLSIGLTAATATGGGTLAECMEFGSGFTWGSVRNADVKIGGETASNIPIQVAGDSVGPIPTSNCTGATEMDTPANMNANGILGIGNLAQDCPSCTATANNTTYYSCASSSTACTLTATPLTAQVINPVAAFSTDNNGVVVQLPAVTQTAASVTGTMTFGIGTASNNTLGSATIFTTQSDTSFFNSTLGSTTTPFTIIDSGSNGYFLPNTGITQCSGSTGWFCPSSTQSLTATLQGVSGNTKTVSFSIASEATLIGTGNWALNGLGANVSTTLTTTFGSGKLVDLGLPFFYGRTVYTAIQGKSTPGGTGPYVAF</sequence>
<dbReference type="RefSeq" id="WP_136895051.1">
    <property type="nucleotide sequence ID" value="NZ_SWJE01000006.1"/>
</dbReference>
<proteinExistence type="predicted"/>
<dbReference type="OrthoDB" id="9150630at2"/>
<feature type="chain" id="PRO_5020268177" evidence="2">
    <location>
        <begin position="24"/>
        <end position="418"/>
    </location>
</feature>
<dbReference type="EMBL" id="SWJE01000006">
    <property type="protein sequence ID" value="TKC88669.1"/>
    <property type="molecule type" value="Genomic_DNA"/>
</dbReference>